<gene>
    <name evidence="1" type="ORF">bsdcttw_46740</name>
</gene>
<keyword evidence="1" id="KW-0378">Hydrolase</keyword>
<sequence length="191" mass="21893">MEETIISLLNNTNIPGIEKLINWMKINGYFTSPCSGQHHLSKEGGLAEHSLNVFEYMCCFWKATNSKIDFNSIVITSLLHDLGKAGQYGKPNYVENMISDRKGGFKQSENKPYVTNPLLLSVPHEVRSIHIASQFIQLTEEENWAILMHNGMYGEFKYTLQGKETPLYLLLHFADMWCSRVVEKSNEEVEE</sequence>
<dbReference type="RefSeq" id="WP_185257178.1">
    <property type="nucleotide sequence ID" value="NZ_AP023368.1"/>
</dbReference>
<keyword evidence="2" id="KW-1185">Reference proteome</keyword>
<proteinExistence type="predicted"/>
<evidence type="ECO:0000313" key="2">
    <source>
        <dbReference type="Proteomes" id="UP000515703"/>
    </source>
</evidence>
<dbReference type="EMBL" id="AP023368">
    <property type="protein sequence ID" value="BCK01634.1"/>
    <property type="molecule type" value="Genomic_DNA"/>
</dbReference>
<dbReference type="Proteomes" id="UP000515703">
    <property type="component" value="Chromosome"/>
</dbReference>
<dbReference type="CDD" id="cd00077">
    <property type="entry name" value="HDc"/>
    <property type="match status" value="1"/>
</dbReference>
<dbReference type="InterPro" id="IPR003607">
    <property type="entry name" value="HD/PDEase_dom"/>
</dbReference>
<protein>
    <submittedName>
        <fullName evidence="1">HD family phosphohydrolase</fullName>
    </submittedName>
</protein>
<dbReference type="AlphaFoldDB" id="A0A7M3SAL6"/>
<dbReference type="KEGG" id="acht:bsdcttw_46740"/>
<name>A0A7M3SAL6_9FIRM</name>
<evidence type="ECO:0000313" key="1">
    <source>
        <dbReference type="EMBL" id="BCK01634.1"/>
    </source>
</evidence>
<reference evidence="1 2" key="2">
    <citation type="submission" date="2020-08" db="EMBL/GenBank/DDBJ databases">
        <authorList>
            <person name="Ueki A."/>
            <person name="Tonouchi A."/>
        </authorList>
    </citation>
    <scope>NUCLEOTIDE SEQUENCE [LARGE SCALE GENOMIC DNA]</scope>
    <source>
        <strain evidence="1 2">CTTW</strain>
    </source>
</reference>
<accession>A0A7M3SAL6</accession>
<dbReference type="GO" id="GO:0016787">
    <property type="term" value="F:hydrolase activity"/>
    <property type="evidence" value="ECO:0007669"/>
    <property type="project" value="UniProtKB-KW"/>
</dbReference>
<reference evidence="1 2" key="1">
    <citation type="submission" date="2020-08" db="EMBL/GenBank/DDBJ databases">
        <title>Draft genome sequencing of an Anaerocolumna strain isolated from anoxic soil subjected to BSD treatment.</title>
        <authorList>
            <person name="Uek A."/>
            <person name="Tonouchi A."/>
        </authorList>
    </citation>
    <scope>NUCLEOTIDE SEQUENCE [LARGE SCALE GENOMIC DNA]</scope>
    <source>
        <strain evidence="1 2">CTTW</strain>
    </source>
</reference>
<dbReference type="SUPFAM" id="SSF109604">
    <property type="entry name" value="HD-domain/PDEase-like"/>
    <property type="match status" value="1"/>
</dbReference>
<dbReference type="Gene3D" id="1.10.3210.10">
    <property type="entry name" value="Hypothetical protein af1432"/>
    <property type="match status" value="1"/>
</dbReference>
<organism evidence="1 2">
    <name type="scientific">Anaerocolumna chitinilytica</name>
    <dbReference type="NCBI Taxonomy" id="1727145"/>
    <lineage>
        <taxon>Bacteria</taxon>
        <taxon>Bacillati</taxon>
        <taxon>Bacillota</taxon>
        <taxon>Clostridia</taxon>
        <taxon>Lachnospirales</taxon>
        <taxon>Lachnospiraceae</taxon>
        <taxon>Anaerocolumna</taxon>
    </lineage>
</organism>